<dbReference type="SUPFAM" id="SSF52799">
    <property type="entry name" value="(Phosphotyrosine protein) phosphatases II"/>
    <property type="match status" value="1"/>
</dbReference>
<dbReference type="GO" id="GO:0005737">
    <property type="term" value="C:cytoplasm"/>
    <property type="evidence" value="ECO:0007669"/>
    <property type="project" value="TreeGrafter"/>
</dbReference>
<dbReference type="InterPro" id="IPR016130">
    <property type="entry name" value="Tyr_Pase_AS"/>
</dbReference>
<protein>
    <recommendedName>
        <fullName evidence="5">Myotubularin phosphatase domain-containing protein</fullName>
    </recommendedName>
</protein>
<dbReference type="Pfam" id="PF06602">
    <property type="entry name" value="Myotub-related"/>
    <property type="match status" value="1"/>
</dbReference>
<feature type="binding site" evidence="3">
    <location>
        <begin position="340"/>
        <end position="341"/>
    </location>
    <ligand>
        <name>substrate</name>
    </ligand>
</feature>
<reference evidence="6 7" key="1">
    <citation type="journal article" date="2019" name="Sci. Rep.">
        <title>Comparative genomics of chytrid fungi reveal insights into the obligate biotrophic and pathogenic lifestyle of Synchytrium endobioticum.</title>
        <authorList>
            <person name="van de Vossenberg B.T.L.H."/>
            <person name="Warris S."/>
            <person name="Nguyen H.D.T."/>
            <person name="van Gent-Pelzer M.P.E."/>
            <person name="Joly D.L."/>
            <person name="van de Geest H.C."/>
            <person name="Bonants P.J.M."/>
            <person name="Smith D.S."/>
            <person name="Levesque C.A."/>
            <person name="van der Lee T.A.J."/>
        </authorList>
    </citation>
    <scope>NUCLEOTIDE SEQUENCE [LARGE SCALE GENOMIC DNA]</scope>
    <source>
        <strain evidence="6 7">JEL517</strain>
    </source>
</reference>
<dbReference type="RefSeq" id="XP_031023183.1">
    <property type="nucleotide sequence ID" value="XM_031170839.1"/>
</dbReference>
<keyword evidence="7" id="KW-1185">Reference proteome</keyword>
<proteinExistence type="inferred from homology"/>
<dbReference type="GO" id="GO:0004438">
    <property type="term" value="F:phosphatidylinositol-3-phosphate phosphatase activity"/>
    <property type="evidence" value="ECO:0007669"/>
    <property type="project" value="TreeGrafter"/>
</dbReference>
<evidence type="ECO:0000313" key="6">
    <source>
        <dbReference type="EMBL" id="TPX31852.1"/>
    </source>
</evidence>
<dbReference type="InterPro" id="IPR011993">
    <property type="entry name" value="PH-like_dom_sf"/>
</dbReference>
<feature type="domain" description="Myotubularin phosphatase" evidence="5">
    <location>
        <begin position="184"/>
        <end position="708"/>
    </location>
</feature>
<evidence type="ECO:0000256" key="3">
    <source>
        <dbReference type="PIRSR" id="PIRSR630564-2"/>
    </source>
</evidence>
<dbReference type="PROSITE" id="PS00383">
    <property type="entry name" value="TYR_PHOSPHATASE_1"/>
    <property type="match status" value="1"/>
</dbReference>
<accession>A0A507BWM0</accession>
<dbReference type="PROSITE" id="PS51339">
    <property type="entry name" value="PPASE_MYOTUBULARIN"/>
    <property type="match status" value="1"/>
</dbReference>
<dbReference type="GeneID" id="42006136"/>
<dbReference type="InterPro" id="IPR029021">
    <property type="entry name" value="Prot-tyrosine_phosphatase-like"/>
</dbReference>
<dbReference type="EMBL" id="QEAO01000038">
    <property type="protein sequence ID" value="TPX31852.1"/>
    <property type="molecule type" value="Genomic_DNA"/>
</dbReference>
<dbReference type="Pfam" id="PF21098">
    <property type="entry name" value="PH-GRAM_MTMR6-like"/>
    <property type="match status" value="1"/>
</dbReference>
<dbReference type="InterPro" id="IPR010569">
    <property type="entry name" value="Myotubularin-like_Pase_dom"/>
</dbReference>
<dbReference type="InterPro" id="IPR048994">
    <property type="entry name" value="PH-GRAM_MTMR6-9"/>
</dbReference>
<feature type="binding site" evidence="3">
    <location>
        <begin position="401"/>
        <end position="407"/>
    </location>
    <ligand>
        <name>substrate</name>
    </ligand>
</feature>
<comment type="caution">
    <text evidence="6">The sequence shown here is derived from an EMBL/GenBank/DDBJ whole genome shotgun (WGS) entry which is preliminary data.</text>
</comment>
<dbReference type="Gene3D" id="2.30.29.30">
    <property type="entry name" value="Pleckstrin-homology domain (PH domain)/Phosphotyrosine-binding domain (PTB)"/>
    <property type="match status" value="1"/>
</dbReference>
<dbReference type="PANTHER" id="PTHR10807:SF128">
    <property type="entry name" value="PHOSPHATIDYLINOSITOL-3,5-BISPHOSPHATE 3-PHOSPHATASE"/>
    <property type="match status" value="1"/>
</dbReference>
<dbReference type="AlphaFoldDB" id="A0A507BWM0"/>
<dbReference type="GO" id="GO:0016020">
    <property type="term" value="C:membrane"/>
    <property type="evidence" value="ECO:0007669"/>
    <property type="project" value="TreeGrafter"/>
</dbReference>
<dbReference type="OrthoDB" id="271628at2759"/>
<name>A0A507BWM0_9FUNG</name>
<dbReference type="STRING" id="1806994.A0A507BWM0"/>
<evidence type="ECO:0000256" key="1">
    <source>
        <dbReference type="ARBA" id="ARBA00007471"/>
    </source>
</evidence>
<evidence type="ECO:0000256" key="4">
    <source>
        <dbReference type="SAM" id="MobiDB-lite"/>
    </source>
</evidence>
<feature type="region of interest" description="Disordered" evidence="4">
    <location>
        <begin position="459"/>
        <end position="479"/>
    </location>
</feature>
<organism evidence="6 7">
    <name type="scientific">Synchytrium microbalum</name>
    <dbReference type="NCBI Taxonomy" id="1806994"/>
    <lineage>
        <taxon>Eukaryota</taxon>
        <taxon>Fungi</taxon>
        <taxon>Fungi incertae sedis</taxon>
        <taxon>Chytridiomycota</taxon>
        <taxon>Chytridiomycota incertae sedis</taxon>
        <taxon>Chytridiomycetes</taxon>
        <taxon>Synchytriales</taxon>
        <taxon>Synchytriaceae</taxon>
        <taxon>Synchytrium</taxon>
    </lineage>
</organism>
<evidence type="ECO:0000313" key="7">
    <source>
        <dbReference type="Proteomes" id="UP000319731"/>
    </source>
</evidence>
<comment type="similarity">
    <text evidence="1">Belongs to the protein-tyrosine phosphatase family. Non-receptor class myotubularin subfamily.</text>
</comment>
<feature type="active site" description="Phosphocysteine intermediate" evidence="2">
    <location>
        <position position="401"/>
    </location>
</feature>
<dbReference type="PANTHER" id="PTHR10807">
    <property type="entry name" value="MYOTUBULARIN-RELATED"/>
    <property type="match status" value="1"/>
</dbReference>
<dbReference type="SUPFAM" id="SSF50729">
    <property type="entry name" value="PH domain-like"/>
    <property type="match status" value="1"/>
</dbReference>
<feature type="compositionally biased region" description="Low complexity" evidence="4">
    <location>
        <begin position="459"/>
        <end position="474"/>
    </location>
</feature>
<gene>
    <name evidence="6" type="ORF">SmJEL517_g04911</name>
</gene>
<dbReference type="GO" id="GO:0046856">
    <property type="term" value="P:phosphatidylinositol dephosphorylation"/>
    <property type="evidence" value="ECO:0007669"/>
    <property type="project" value="TreeGrafter"/>
</dbReference>
<sequence length="791" mass="87146">MDPLYVVIPSIAGSLLTGAAIFLNVQTIWANGFPQLSTMLLSDKESQKAFVACHGGGLAWYGESVYDVRLDRPRTAARIGALSLHSTHLQFVPNDGASGELTITYCSISSIDKKIATFSNATTHYPIFIYTKSFLNARFYLLRDQDSQDAFSILTKFINVGKFSSLDQLYAFTYRRAVTYSEDGWSVFDPEREYKRMGVGSRTDAWRWSKVNEHYEFSSTYPKLLVVPNKISDNVLKHTAKFRSKARIPALSYLHRHNMVSITRSSQPMVGLRNNRSVQDEKLVECIFGSGLLPLESGRYNLIIDARPAMNVAGQTAMGAGTESTENYRGCRLELMNIENIHVIRDSMNKLIDVVSSSDGMVSRDRLDRTNWLRHIRNLIDASLKVVQHVHLYNAHVLVHCSDGWDRTAQLTSLAQICLDPYYRTIRGFAVLVEKEWCSFGHKFRDRCGHLCMDASHGGASEGDTSSGSSNSSGNPFQQVSKSAANSIAGSMRGLMSSSKTRMSSSMLSTSVSVDGLSSLYTNGSTSLLASGRSGSATSVSNLNTTYNANLPSEKSVNRQTAHPKECCPTFVQFLDCLYQIWTQFPTHFEYSDKLLVVLAEHAYSCQFGNFIFNCERERNTFGIPNPDNTGYLSLQESSHSVWSHILSNETEFKNSSYVASSSSSNNSVQYGAGGGTIGLNGEPGTVSPDGDILYPSSSNLRFFSGLYARDGENQVEVNERVETVTKEAGLGIPSAWSPAAMLDSLAGLSVKSSQQAVIVKPQEIQLSSIEDAGGKELKPVRAIDWDPLTS</sequence>
<evidence type="ECO:0000259" key="5">
    <source>
        <dbReference type="PROSITE" id="PS51339"/>
    </source>
</evidence>
<dbReference type="InterPro" id="IPR030564">
    <property type="entry name" value="Myotubularin"/>
</dbReference>
<dbReference type="Proteomes" id="UP000319731">
    <property type="component" value="Unassembled WGS sequence"/>
</dbReference>
<evidence type="ECO:0000256" key="2">
    <source>
        <dbReference type="PIRSR" id="PIRSR630564-1"/>
    </source>
</evidence>